<feature type="compositionally biased region" description="Basic and acidic residues" evidence="1">
    <location>
        <begin position="408"/>
        <end position="436"/>
    </location>
</feature>
<protein>
    <submittedName>
        <fullName evidence="2">Uncharacterized protein</fullName>
    </submittedName>
</protein>
<feature type="region of interest" description="Disordered" evidence="1">
    <location>
        <begin position="229"/>
        <end position="249"/>
    </location>
</feature>
<name>A0A9P5HBF0_9HYPO</name>
<evidence type="ECO:0000313" key="2">
    <source>
        <dbReference type="EMBL" id="KAF7548637.1"/>
    </source>
</evidence>
<dbReference type="EMBL" id="JAANBB010000143">
    <property type="protein sequence ID" value="KAF7548637.1"/>
    <property type="molecule type" value="Genomic_DNA"/>
</dbReference>
<organism evidence="2 3">
    <name type="scientific">Cylindrodendrum hubeiense</name>
    <dbReference type="NCBI Taxonomy" id="595255"/>
    <lineage>
        <taxon>Eukaryota</taxon>
        <taxon>Fungi</taxon>
        <taxon>Dikarya</taxon>
        <taxon>Ascomycota</taxon>
        <taxon>Pezizomycotina</taxon>
        <taxon>Sordariomycetes</taxon>
        <taxon>Hypocreomycetidae</taxon>
        <taxon>Hypocreales</taxon>
        <taxon>Nectriaceae</taxon>
        <taxon>Cylindrodendrum</taxon>
    </lineage>
</organism>
<gene>
    <name evidence="2" type="ORF">G7Z17_g6947</name>
</gene>
<feature type="region of interest" description="Disordered" evidence="1">
    <location>
        <begin position="395"/>
        <end position="436"/>
    </location>
</feature>
<comment type="caution">
    <text evidence="2">The sequence shown here is derived from an EMBL/GenBank/DDBJ whole genome shotgun (WGS) entry which is preliminary data.</text>
</comment>
<dbReference type="AlphaFoldDB" id="A0A9P5HBF0"/>
<proteinExistence type="predicted"/>
<feature type="compositionally biased region" description="Basic and acidic residues" evidence="1">
    <location>
        <begin position="353"/>
        <end position="364"/>
    </location>
</feature>
<feature type="region of interest" description="Disordered" evidence="1">
    <location>
        <begin position="335"/>
        <end position="364"/>
    </location>
</feature>
<dbReference type="Proteomes" id="UP000722485">
    <property type="component" value="Unassembled WGS sequence"/>
</dbReference>
<keyword evidence="3" id="KW-1185">Reference proteome</keyword>
<evidence type="ECO:0000313" key="3">
    <source>
        <dbReference type="Proteomes" id="UP000722485"/>
    </source>
</evidence>
<accession>A0A9P5HBF0</accession>
<sequence length="436" mass="48860">MFSPQVESEGSWTLLSEVNPSLYTRLKGWVEADSPVSWVLKRIMRSVLHFPKKPFHLTFKMGIDNDWGEDQIRLVVAAPGFEGYLVVHIPSHVFSVPNMKQEEVEQFCFNIRDVTSRISVRTWESLDDDERVKVIYAANANNESGLPRYSLRLSKHTECAQMLHEAMCIQDSEATTFTQARLNHIGANSVENHFFQKEATILRGKLDDLVEELNALVFSVTNKKGLGGDHGFPNSIRQDAVERGGPSTRTKIPVAKAKSFNSAWHEYDCWDNAIQNPYLPTTSSAAYPSWGVHDDDPFSDGQSRVKKEDWWGNGNNNVMPGSWVEVSGVQVSAMPGDVADTPVPRGKGAGSKGRQDRLSPDDQEFGWDRCKHFGDEDLGIAQQTRFASRRGITKAAATKHSGNTGFEATRDAATMKEDYRDQLRGRPHVEASSENW</sequence>
<reference evidence="2" key="1">
    <citation type="submission" date="2020-03" db="EMBL/GenBank/DDBJ databases">
        <title>Draft Genome Sequence of Cylindrodendrum hubeiense.</title>
        <authorList>
            <person name="Buettner E."/>
            <person name="Kellner H."/>
        </authorList>
    </citation>
    <scope>NUCLEOTIDE SEQUENCE</scope>
    <source>
        <strain evidence="2">IHI 201604</strain>
    </source>
</reference>
<dbReference type="OrthoDB" id="5044004at2759"/>
<evidence type="ECO:0000256" key="1">
    <source>
        <dbReference type="SAM" id="MobiDB-lite"/>
    </source>
</evidence>